<name>A0A066UGB5_9PSEU</name>
<keyword evidence="2" id="KW-0560">Oxidoreductase</keyword>
<keyword evidence="2" id="KW-0503">Monooxygenase</keyword>
<dbReference type="OrthoDB" id="8452260at2"/>
<evidence type="ECO:0000313" key="2">
    <source>
        <dbReference type="EMBL" id="KDN23164.1"/>
    </source>
</evidence>
<dbReference type="InterPro" id="IPR050744">
    <property type="entry name" value="AI-2_Isomerase_LsrG"/>
</dbReference>
<sequence length="106" mass="11784">MILIVVKWPVKPEYADSWLDIVGDFTRSTRAEAGNKFFEWSRSVDDKNTYVLVEGFEGQDAAVAHVGSEHFKTAVATLGAYISDNPRIINVQDASDWGPMAEISPH</sequence>
<dbReference type="RefSeq" id="WP_043776874.1">
    <property type="nucleotide sequence ID" value="NZ_JMQI01000011.1"/>
</dbReference>
<dbReference type="SUPFAM" id="SSF54909">
    <property type="entry name" value="Dimeric alpha+beta barrel"/>
    <property type="match status" value="1"/>
</dbReference>
<dbReference type="InterPro" id="IPR011008">
    <property type="entry name" value="Dimeric_a/b-barrel"/>
</dbReference>
<dbReference type="eggNOG" id="COG1359">
    <property type="taxonomic scope" value="Bacteria"/>
</dbReference>
<protein>
    <submittedName>
        <fullName evidence="2">Antibiotic biosynthesis monooxygenase</fullName>
    </submittedName>
</protein>
<accession>A0A066UGB5</accession>
<keyword evidence="3" id="KW-1185">Reference proteome</keyword>
<dbReference type="Gene3D" id="3.30.70.100">
    <property type="match status" value="1"/>
</dbReference>
<evidence type="ECO:0000313" key="3">
    <source>
        <dbReference type="Proteomes" id="UP000027345"/>
    </source>
</evidence>
<gene>
    <name evidence="2" type="ORF">DV20_05450</name>
</gene>
<organism evidence="2 3">
    <name type="scientific">Amycolatopsis rifamycinica</name>
    <dbReference type="NCBI Taxonomy" id="287986"/>
    <lineage>
        <taxon>Bacteria</taxon>
        <taxon>Bacillati</taxon>
        <taxon>Actinomycetota</taxon>
        <taxon>Actinomycetes</taxon>
        <taxon>Pseudonocardiales</taxon>
        <taxon>Pseudonocardiaceae</taxon>
        <taxon>Amycolatopsis</taxon>
    </lineage>
</organism>
<feature type="domain" description="ABM" evidence="1">
    <location>
        <begin position="2"/>
        <end position="90"/>
    </location>
</feature>
<dbReference type="EMBL" id="JMQI01000011">
    <property type="protein sequence ID" value="KDN23164.1"/>
    <property type="molecule type" value="Genomic_DNA"/>
</dbReference>
<dbReference type="PANTHER" id="PTHR33336:SF3">
    <property type="entry name" value="ABM DOMAIN-CONTAINING PROTEIN"/>
    <property type="match status" value="1"/>
</dbReference>
<dbReference type="InterPro" id="IPR007138">
    <property type="entry name" value="ABM_dom"/>
</dbReference>
<comment type="caution">
    <text evidence="2">The sequence shown here is derived from an EMBL/GenBank/DDBJ whole genome shotgun (WGS) entry which is preliminary data.</text>
</comment>
<reference evidence="2 3" key="1">
    <citation type="submission" date="2014-05" db="EMBL/GenBank/DDBJ databases">
        <title>Draft genome sequence of Amycolatopsis rifamycinica DSM 46095.</title>
        <authorList>
            <person name="Lal R."/>
            <person name="Saxena A."/>
            <person name="Kumari R."/>
            <person name="Mukherjee U."/>
            <person name="Singh P."/>
            <person name="Sangwan N."/>
            <person name="Mahato N.K."/>
        </authorList>
    </citation>
    <scope>NUCLEOTIDE SEQUENCE [LARGE SCALE GENOMIC DNA]</scope>
    <source>
        <strain evidence="2 3">DSM 46095</strain>
    </source>
</reference>
<evidence type="ECO:0000259" key="1">
    <source>
        <dbReference type="PROSITE" id="PS51725"/>
    </source>
</evidence>
<proteinExistence type="predicted"/>
<dbReference type="STRING" id="287986.DV20_05450"/>
<dbReference type="GO" id="GO:0004497">
    <property type="term" value="F:monooxygenase activity"/>
    <property type="evidence" value="ECO:0007669"/>
    <property type="project" value="UniProtKB-KW"/>
</dbReference>
<dbReference type="Pfam" id="PF03992">
    <property type="entry name" value="ABM"/>
    <property type="match status" value="1"/>
</dbReference>
<dbReference type="PROSITE" id="PS51725">
    <property type="entry name" value="ABM"/>
    <property type="match status" value="1"/>
</dbReference>
<dbReference type="Proteomes" id="UP000027345">
    <property type="component" value="Unassembled WGS sequence"/>
</dbReference>
<dbReference type="PANTHER" id="PTHR33336">
    <property type="entry name" value="QUINOL MONOOXYGENASE YGIN-RELATED"/>
    <property type="match status" value="1"/>
</dbReference>
<dbReference type="AlphaFoldDB" id="A0A066UGB5"/>